<proteinExistence type="inferred from homology"/>
<dbReference type="SMART" id="SM00382">
    <property type="entry name" value="AAA"/>
    <property type="match status" value="1"/>
</dbReference>
<dbReference type="SUPFAM" id="SSF52540">
    <property type="entry name" value="P-loop containing nucleoside triphosphate hydrolases"/>
    <property type="match status" value="1"/>
</dbReference>
<evidence type="ECO:0000259" key="8">
    <source>
        <dbReference type="PROSITE" id="PS50893"/>
    </source>
</evidence>
<gene>
    <name evidence="9" type="ORF">Cci01nite_29500</name>
</gene>
<evidence type="ECO:0000256" key="7">
    <source>
        <dbReference type="ARBA" id="ARBA00023136"/>
    </source>
</evidence>
<evidence type="ECO:0000256" key="4">
    <source>
        <dbReference type="ARBA" id="ARBA00022475"/>
    </source>
</evidence>
<evidence type="ECO:0000256" key="2">
    <source>
        <dbReference type="ARBA" id="ARBA00005417"/>
    </source>
</evidence>
<dbReference type="PROSITE" id="PS00211">
    <property type="entry name" value="ABC_TRANSPORTER_1"/>
    <property type="match status" value="1"/>
</dbReference>
<name>A0A8J3NZI6_9ACTN</name>
<evidence type="ECO:0000313" key="10">
    <source>
        <dbReference type="Proteomes" id="UP000659904"/>
    </source>
</evidence>
<dbReference type="InterPro" id="IPR017871">
    <property type="entry name" value="ABC_transporter-like_CS"/>
</dbReference>
<evidence type="ECO:0000256" key="3">
    <source>
        <dbReference type="ARBA" id="ARBA00022448"/>
    </source>
</evidence>
<keyword evidence="3" id="KW-0813">Transport</keyword>
<dbReference type="Proteomes" id="UP000659904">
    <property type="component" value="Unassembled WGS sequence"/>
</dbReference>
<sequence length="336" mass="35352">MTLLEIQDLHVDYKIAGGLLPAVRGVDLTVGKGQILGVAGESGCGKSTLASAVLRLLPASTRVRGRISLHGEDVLGMSWGRLRAVRWSEASIVFQGAMSGLNPVHRIGDQIAEPILLHGTPAQRKAGRKALAGKVGELLESVGVPAWRAQSYPHELSGGQRQRVMIAMALACEPDLIIADEPTTALDVMVQAQVMALLKSLVTERGVGMMLISHDLSVLSHVCDRVAVMYAGRVVEEGPAATLFSDACHPYAKALAGAFPVIGDMASRRAPRGLPGDPPYPLDLPGGCPFHPRCAVAIEQCATEDVRLRPAAPGRAAACVHVGVASESATALENLR</sequence>
<evidence type="ECO:0000256" key="5">
    <source>
        <dbReference type="ARBA" id="ARBA00022741"/>
    </source>
</evidence>
<keyword evidence="10" id="KW-1185">Reference proteome</keyword>
<dbReference type="PROSITE" id="PS50893">
    <property type="entry name" value="ABC_TRANSPORTER_2"/>
    <property type="match status" value="1"/>
</dbReference>
<dbReference type="NCBIfam" id="TIGR01727">
    <property type="entry name" value="oligo_HPY"/>
    <property type="match status" value="1"/>
</dbReference>
<keyword evidence="6 9" id="KW-0067">ATP-binding</keyword>
<evidence type="ECO:0000256" key="6">
    <source>
        <dbReference type="ARBA" id="ARBA00022840"/>
    </source>
</evidence>
<dbReference type="InterPro" id="IPR050388">
    <property type="entry name" value="ABC_Ni/Peptide_Import"/>
</dbReference>
<dbReference type="GO" id="GO:0015833">
    <property type="term" value="P:peptide transport"/>
    <property type="evidence" value="ECO:0007669"/>
    <property type="project" value="InterPro"/>
</dbReference>
<keyword evidence="7" id="KW-0472">Membrane</keyword>
<dbReference type="GO" id="GO:0016887">
    <property type="term" value="F:ATP hydrolysis activity"/>
    <property type="evidence" value="ECO:0007669"/>
    <property type="project" value="InterPro"/>
</dbReference>
<comment type="caution">
    <text evidence="9">The sequence shown here is derived from an EMBL/GenBank/DDBJ whole genome shotgun (WGS) entry which is preliminary data.</text>
</comment>
<dbReference type="Pfam" id="PF08352">
    <property type="entry name" value="oligo_HPY"/>
    <property type="match status" value="1"/>
</dbReference>
<dbReference type="EMBL" id="BONH01000011">
    <property type="protein sequence ID" value="GIF97856.1"/>
    <property type="molecule type" value="Genomic_DNA"/>
</dbReference>
<dbReference type="GO" id="GO:0005524">
    <property type="term" value="F:ATP binding"/>
    <property type="evidence" value="ECO:0007669"/>
    <property type="project" value="UniProtKB-KW"/>
</dbReference>
<evidence type="ECO:0000313" key="9">
    <source>
        <dbReference type="EMBL" id="GIF97856.1"/>
    </source>
</evidence>
<dbReference type="RefSeq" id="WP_120318754.1">
    <property type="nucleotide sequence ID" value="NZ_BONH01000011.1"/>
</dbReference>
<dbReference type="InterPro" id="IPR003593">
    <property type="entry name" value="AAA+_ATPase"/>
</dbReference>
<comment type="similarity">
    <text evidence="2">Belongs to the ABC transporter superfamily.</text>
</comment>
<dbReference type="FunFam" id="3.40.50.300:FF:000016">
    <property type="entry name" value="Oligopeptide ABC transporter ATP-binding component"/>
    <property type="match status" value="1"/>
</dbReference>
<dbReference type="PANTHER" id="PTHR43297">
    <property type="entry name" value="OLIGOPEPTIDE TRANSPORT ATP-BINDING PROTEIN APPD"/>
    <property type="match status" value="1"/>
</dbReference>
<reference evidence="9 10" key="1">
    <citation type="submission" date="2021-01" db="EMBL/GenBank/DDBJ databases">
        <title>Whole genome shotgun sequence of Catellatospora citrea NBRC 14495.</title>
        <authorList>
            <person name="Komaki H."/>
            <person name="Tamura T."/>
        </authorList>
    </citation>
    <scope>NUCLEOTIDE SEQUENCE [LARGE SCALE GENOMIC DNA]</scope>
    <source>
        <strain evidence="9 10">NBRC 14495</strain>
    </source>
</reference>
<dbReference type="InterPro" id="IPR013563">
    <property type="entry name" value="Oligopep_ABC_C"/>
</dbReference>
<accession>A0A8J3NZI6</accession>
<keyword evidence="4" id="KW-1003">Cell membrane</keyword>
<organism evidence="9 10">
    <name type="scientific">Catellatospora citrea</name>
    <dbReference type="NCBI Taxonomy" id="53366"/>
    <lineage>
        <taxon>Bacteria</taxon>
        <taxon>Bacillati</taxon>
        <taxon>Actinomycetota</taxon>
        <taxon>Actinomycetes</taxon>
        <taxon>Micromonosporales</taxon>
        <taxon>Micromonosporaceae</taxon>
        <taxon>Catellatospora</taxon>
    </lineage>
</organism>
<feature type="domain" description="ABC transporter" evidence="8">
    <location>
        <begin position="4"/>
        <end position="256"/>
    </location>
</feature>
<dbReference type="PANTHER" id="PTHR43297:SF2">
    <property type="entry name" value="DIPEPTIDE TRANSPORT ATP-BINDING PROTEIN DPPD"/>
    <property type="match status" value="1"/>
</dbReference>
<dbReference type="CDD" id="cd03257">
    <property type="entry name" value="ABC_NikE_OppD_transporters"/>
    <property type="match status" value="1"/>
</dbReference>
<dbReference type="InterPro" id="IPR027417">
    <property type="entry name" value="P-loop_NTPase"/>
</dbReference>
<protein>
    <submittedName>
        <fullName evidence="9">Dipeptide/oligopeptide/nickel ABC transporter ATP-binding protein</fullName>
    </submittedName>
</protein>
<comment type="subcellular location">
    <subcellularLocation>
        <location evidence="1">Cell membrane</location>
        <topology evidence="1">Peripheral membrane protein</topology>
    </subcellularLocation>
</comment>
<dbReference type="GO" id="GO:0005886">
    <property type="term" value="C:plasma membrane"/>
    <property type="evidence" value="ECO:0007669"/>
    <property type="project" value="UniProtKB-SubCell"/>
</dbReference>
<dbReference type="AlphaFoldDB" id="A0A8J3NZI6"/>
<dbReference type="Pfam" id="PF00005">
    <property type="entry name" value="ABC_tran"/>
    <property type="match status" value="1"/>
</dbReference>
<keyword evidence="5" id="KW-0547">Nucleotide-binding</keyword>
<dbReference type="Gene3D" id="3.40.50.300">
    <property type="entry name" value="P-loop containing nucleotide triphosphate hydrolases"/>
    <property type="match status" value="1"/>
</dbReference>
<dbReference type="InterPro" id="IPR003439">
    <property type="entry name" value="ABC_transporter-like_ATP-bd"/>
</dbReference>
<evidence type="ECO:0000256" key="1">
    <source>
        <dbReference type="ARBA" id="ARBA00004202"/>
    </source>
</evidence>